<dbReference type="GO" id="GO:0016020">
    <property type="term" value="C:membrane"/>
    <property type="evidence" value="ECO:0007669"/>
    <property type="project" value="GOC"/>
</dbReference>
<dbReference type="PANTHER" id="PTHR31302:SF31">
    <property type="entry name" value="PHOSPHODIESTERASE YAEI"/>
    <property type="match status" value="1"/>
</dbReference>
<dbReference type="Pfam" id="PF00149">
    <property type="entry name" value="Metallophos"/>
    <property type="match status" value="1"/>
</dbReference>
<keyword evidence="2" id="KW-0378">Hydrolase</keyword>
<dbReference type="SUPFAM" id="SSF56300">
    <property type="entry name" value="Metallo-dependent phosphatases"/>
    <property type="match status" value="1"/>
</dbReference>
<dbReference type="AlphaFoldDB" id="A0A9D1ELG5"/>
<dbReference type="EMBL" id="DVHU01000104">
    <property type="protein sequence ID" value="HIR94006.1"/>
    <property type="molecule type" value="Genomic_DNA"/>
</dbReference>
<dbReference type="Gene3D" id="3.60.21.10">
    <property type="match status" value="1"/>
</dbReference>
<dbReference type="InterPro" id="IPR004843">
    <property type="entry name" value="Calcineurin-like_PHP"/>
</dbReference>
<dbReference type="GO" id="GO:0008758">
    <property type="term" value="F:UDP-2,3-diacylglucosamine hydrolase activity"/>
    <property type="evidence" value="ECO:0007669"/>
    <property type="project" value="TreeGrafter"/>
</dbReference>
<evidence type="ECO:0000256" key="2">
    <source>
        <dbReference type="ARBA" id="ARBA00022801"/>
    </source>
</evidence>
<evidence type="ECO:0000313" key="4">
    <source>
        <dbReference type="EMBL" id="HIR94006.1"/>
    </source>
</evidence>
<dbReference type="Proteomes" id="UP000886841">
    <property type="component" value="Unassembled WGS sequence"/>
</dbReference>
<gene>
    <name evidence="4" type="ORF">IAB98_11375</name>
</gene>
<keyword evidence="1" id="KW-0479">Metal-binding</keyword>
<name>A0A9D1ELG5_9FIRM</name>
<organism evidence="4 5">
    <name type="scientific">Candidatus Egerieimonas intestinavium</name>
    <dbReference type="NCBI Taxonomy" id="2840777"/>
    <lineage>
        <taxon>Bacteria</taxon>
        <taxon>Bacillati</taxon>
        <taxon>Bacillota</taxon>
        <taxon>Clostridia</taxon>
        <taxon>Lachnospirales</taxon>
        <taxon>Lachnospiraceae</taxon>
        <taxon>Lachnospiraceae incertae sedis</taxon>
        <taxon>Candidatus Egerieimonas</taxon>
    </lineage>
</organism>
<dbReference type="InterPro" id="IPR051158">
    <property type="entry name" value="Metallophosphoesterase_sf"/>
</dbReference>
<evidence type="ECO:0000259" key="3">
    <source>
        <dbReference type="Pfam" id="PF00149"/>
    </source>
</evidence>
<feature type="domain" description="Calcineurin-like phosphoesterase" evidence="3">
    <location>
        <begin position="23"/>
        <end position="203"/>
    </location>
</feature>
<proteinExistence type="predicted"/>
<dbReference type="GO" id="GO:0009245">
    <property type="term" value="P:lipid A biosynthetic process"/>
    <property type="evidence" value="ECO:0007669"/>
    <property type="project" value="TreeGrafter"/>
</dbReference>
<reference evidence="4" key="2">
    <citation type="journal article" date="2021" name="PeerJ">
        <title>Extensive microbial diversity within the chicken gut microbiome revealed by metagenomics and culture.</title>
        <authorList>
            <person name="Gilroy R."/>
            <person name="Ravi A."/>
            <person name="Getino M."/>
            <person name="Pursley I."/>
            <person name="Horton D.L."/>
            <person name="Alikhan N.F."/>
            <person name="Baker D."/>
            <person name="Gharbi K."/>
            <person name="Hall N."/>
            <person name="Watson M."/>
            <person name="Adriaenssens E.M."/>
            <person name="Foster-Nyarko E."/>
            <person name="Jarju S."/>
            <person name="Secka A."/>
            <person name="Antonio M."/>
            <person name="Oren A."/>
            <person name="Chaudhuri R.R."/>
            <person name="La Ragione R."/>
            <person name="Hildebrand F."/>
            <person name="Pallen M.J."/>
        </authorList>
    </citation>
    <scope>NUCLEOTIDE SEQUENCE</scope>
    <source>
        <strain evidence="4">ChiSxjej1B13-7041</strain>
    </source>
</reference>
<dbReference type="PANTHER" id="PTHR31302">
    <property type="entry name" value="TRANSMEMBRANE PROTEIN WITH METALLOPHOSPHOESTERASE DOMAIN-RELATED"/>
    <property type="match status" value="1"/>
</dbReference>
<protein>
    <submittedName>
        <fullName evidence="4">Metallophosphoesterase</fullName>
    </submittedName>
</protein>
<evidence type="ECO:0000313" key="5">
    <source>
        <dbReference type="Proteomes" id="UP000886841"/>
    </source>
</evidence>
<evidence type="ECO:0000256" key="1">
    <source>
        <dbReference type="ARBA" id="ARBA00022723"/>
    </source>
</evidence>
<comment type="caution">
    <text evidence="4">The sequence shown here is derived from an EMBL/GenBank/DDBJ whole genome shotgun (WGS) entry which is preliminary data.</text>
</comment>
<dbReference type="InterPro" id="IPR029052">
    <property type="entry name" value="Metallo-depent_PP-like"/>
</dbReference>
<accession>A0A9D1ELG5</accession>
<dbReference type="GO" id="GO:0046872">
    <property type="term" value="F:metal ion binding"/>
    <property type="evidence" value="ECO:0007669"/>
    <property type="project" value="UniProtKB-KW"/>
</dbReference>
<reference evidence="4" key="1">
    <citation type="submission" date="2020-10" db="EMBL/GenBank/DDBJ databases">
        <authorList>
            <person name="Gilroy R."/>
        </authorList>
    </citation>
    <scope>NUCLEOTIDE SEQUENCE</scope>
    <source>
        <strain evidence="4">ChiSxjej1B13-7041</strain>
    </source>
</reference>
<sequence length="266" mass="30532">MKKFQTKIYALKSPKIKPQREPLRFLFVSDLHNSLFGPGNCRLLQEMERLAPEAVFVGGDLVVAKPGYSMEVAMDFVREAARRFPVYYAPGNHEYRMRIYPETYGDMYPRYRRVLKEAGVEFLDNRKIELQTAAGRICLCGFTMDREYYRKGHRRKLPTEELERIFGRPSRESFTILLAHNPLQGDTYLDWGPDLTLSGHLHGGMVRLGGRAVVSPDFTLFPKYGCGLYRKGNSRLIVSSGLGEHTIPVRLFNPRELVVIELKGAR</sequence>